<dbReference type="GO" id="GO:0016987">
    <property type="term" value="F:sigma factor activity"/>
    <property type="evidence" value="ECO:0007669"/>
    <property type="project" value="UniProtKB-KW"/>
</dbReference>
<sequence>MLPVKEVMTEEEHLIERLKMPEQRRAAFEEVVRLYSRPLYQQIRRVVIWHDDADDVLQNTFVKAWLSIDSFRGDAKLGTWLYRIAFNESITFLSKVKQIVPLDEGIAEVGRNLESDPYFDGDEALLLLEKALMMLPPKQRIVFNLKYFDEMKYEEISEMLNTSVGALKTSYHLAVEEN</sequence>
<dbReference type="GO" id="GO:0006352">
    <property type="term" value="P:DNA-templated transcription initiation"/>
    <property type="evidence" value="ECO:0007669"/>
    <property type="project" value="InterPro"/>
</dbReference>
<dbReference type="Gene3D" id="1.10.10.10">
    <property type="entry name" value="Winged helix-like DNA-binding domain superfamily/Winged helix DNA-binding domain"/>
    <property type="match status" value="1"/>
</dbReference>
<dbReference type="InterPro" id="IPR007627">
    <property type="entry name" value="RNA_pol_sigma70_r2"/>
</dbReference>
<comment type="caution">
    <text evidence="8">The sequence shown here is derived from an EMBL/GenBank/DDBJ whole genome shotgun (WGS) entry which is preliminary data.</text>
</comment>
<evidence type="ECO:0000259" key="6">
    <source>
        <dbReference type="Pfam" id="PF04542"/>
    </source>
</evidence>
<dbReference type="PROSITE" id="PS01063">
    <property type="entry name" value="SIGMA70_ECF"/>
    <property type="match status" value="1"/>
</dbReference>
<dbReference type="Gene3D" id="1.10.1740.10">
    <property type="match status" value="1"/>
</dbReference>
<organism evidence="8">
    <name type="scientific">gut metagenome</name>
    <dbReference type="NCBI Taxonomy" id="749906"/>
    <lineage>
        <taxon>unclassified sequences</taxon>
        <taxon>metagenomes</taxon>
        <taxon>organismal metagenomes</taxon>
    </lineage>
</organism>
<evidence type="ECO:0000259" key="7">
    <source>
        <dbReference type="Pfam" id="PF08281"/>
    </source>
</evidence>
<reference evidence="8" key="1">
    <citation type="journal article" date="2012" name="PLoS ONE">
        <title>Gene sets for utilization of primary and secondary nutrition supplies in the distal gut of endangered iberian lynx.</title>
        <authorList>
            <person name="Alcaide M."/>
            <person name="Messina E."/>
            <person name="Richter M."/>
            <person name="Bargiela R."/>
            <person name="Peplies J."/>
            <person name="Huws S.A."/>
            <person name="Newbold C.J."/>
            <person name="Golyshin P.N."/>
            <person name="Simon M.A."/>
            <person name="Lopez G."/>
            <person name="Yakimov M.M."/>
            <person name="Ferrer M."/>
        </authorList>
    </citation>
    <scope>NUCLEOTIDE SEQUENCE</scope>
</reference>
<dbReference type="InterPro" id="IPR014284">
    <property type="entry name" value="RNA_pol_sigma-70_dom"/>
</dbReference>
<dbReference type="PANTHER" id="PTHR43133">
    <property type="entry name" value="RNA POLYMERASE ECF-TYPE SIGMA FACTO"/>
    <property type="match status" value="1"/>
</dbReference>
<dbReference type="Pfam" id="PF04542">
    <property type="entry name" value="Sigma70_r2"/>
    <property type="match status" value="1"/>
</dbReference>
<dbReference type="InterPro" id="IPR013325">
    <property type="entry name" value="RNA_pol_sigma_r2"/>
</dbReference>
<evidence type="ECO:0000256" key="2">
    <source>
        <dbReference type="ARBA" id="ARBA00023015"/>
    </source>
</evidence>
<dbReference type="InterPro" id="IPR039425">
    <property type="entry name" value="RNA_pol_sigma-70-like"/>
</dbReference>
<dbReference type="InterPro" id="IPR036388">
    <property type="entry name" value="WH-like_DNA-bd_sf"/>
</dbReference>
<dbReference type="PANTHER" id="PTHR43133:SF51">
    <property type="entry name" value="RNA POLYMERASE SIGMA FACTOR"/>
    <property type="match status" value="1"/>
</dbReference>
<dbReference type="EMBL" id="AMCI01001849">
    <property type="protein sequence ID" value="EJX04317.1"/>
    <property type="molecule type" value="Genomic_DNA"/>
</dbReference>
<keyword evidence="2" id="KW-0805">Transcription regulation</keyword>
<dbReference type="InterPro" id="IPR013324">
    <property type="entry name" value="RNA_pol_sigma_r3/r4-like"/>
</dbReference>
<proteinExistence type="inferred from homology"/>
<dbReference type="SUPFAM" id="SSF88946">
    <property type="entry name" value="Sigma2 domain of RNA polymerase sigma factors"/>
    <property type="match status" value="1"/>
</dbReference>
<comment type="similarity">
    <text evidence="1">Belongs to the sigma-70 factor family. ECF subfamily.</text>
</comment>
<accession>J9GAJ3</accession>
<dbReference type="SUPFAM" id="SSF88659">
    <property type="entry name" value="Sigma3 and sigma4 domains of RNA polymerase sigma factors"/>
    <property type="match status" value="1"/>
</dbReference>
<feature type="domain" description="RNA polymerase sigma-70 region 2" evidence="6">
    <location>
        <begin position="32"/>
        <end position="95"/>
    </location>
</feature>
<dbReference type="InterPro" id="IPR000838">
    <property type="entry name" value="RNA_pol_sigma70_ECF_CS"/>
</dbReference>
<evidence type="ECO:0000256" key="5">
    <source>
        <dbReference type="ARBA" id="ARBA00023163"/>
    </source>
</evidence>
<dbReference type="AlphaFoldDB" id="J9GAJ3"/>
<protein>
    <submittedName>
        <fullName evidence="8">RNA polymerase, sigma-24 subunit, ECF subfamily</fullName>
    </submittedName>
</protein>
<keyword evidence="3" id="KW-0731">Sigma factor</keyword>
<evidence type="ECO:0000256" key="3">
    <source>
        <dbReference type="ARBA" id="ARBA00023082"/>
    </source>
</evidence>
<gene>
    <name evidence="8" type="ORF">EVA_07574</name>
</gene>
<dbReference type="Pfam" id="PF08281">
    <property type="entry name" value="Sigma70_r4_2"/>
    <property type="match status" value="1"/>
</dbReference>
<evidence type="ECO:0000313" key="8">
    <source>
        <dbReference type="EMBL" id="EJX04317.1"/>
    </source>
</evidence>
<dbReference type="InterPro" id="IPR013249">
    <property type="entry name" value="RNA_pol_sigma70_r4_t2"/>
</dbReference>
<dbReference type="NCBIfam" id="TIGR02937">
    <property type="entry name" value="sigma70-ECF"/>
    <property type="match status" value="1"/>
</dbReference>
<evidence type="ECO:0000256" key="4">
    <source>
        <dbReference type="ARBA" id="ARBA00023125"/>
    </source>
</evidence>
<keyword evidence="4" id="KW-0238">DNA-binding</keyword>
<feature type="domain" description="RNA polymerase sigma factor 70 region 4 type 2" evidence="7">
    <location>
        <begin position="126"/>
        <end position="175"/>
    </location>
</feature>
<dbReference type="GO" id="GO:0003677">
    <property type="term" value="F:DNA binding"/>
    <property type="evidence" value="ECO:0007669"/>
    <property type="project" value="UniProtKB-KW"/>
</dbReference>
<evidence type="ECO:0000256" key="1">
    <source>
        <dbReference type="ARBA" id="ARBA00010641"/>
    </source>
</evidence>
<keyword evidence="5" id="KW-0804">Transcription</keyword>
<name>J9GAJ3_9ZZZZ</name>